<evidence type="ECO:0000313" key="6">
    <source>
        <dbReference type="EMBL" id="KAI5059434.1"/>
    </source>
</evidence>
<keyword evidence="3" id="KW-0812">Transmembrane</keyword>
<feature type="domain" description="Exostosin GT47" evidence="5">
    <location>
        <begin position="5"/>
        <end position="258"/>
    </location>
</feature>
<dbReference type="OrthoDB" id="1924787at2759"/>
<dbReference type="GO" id="GO:0000139">
    <property type="term" value="C:Golgi membrane"/>
    <property type="evidence" value="ECO:0007669"/>
    <property type="project" value="UniProtKB-SubCell"/>
</dbReference>
<dbReference type="Proteomes" id="UP000886520">
    <property type="component" value="Chromosome 25"/>
</dbReference>
<evidence type="ECO:0000256" key="3">
    <source>
        <dbReference type="ARBA" id="ARBA00022968"/>
    </source>
</evidence>
<dbReference type="InterPro" id="IPR040911">
    <property type="entry name" value="Exostosin_GT47"/>
</dbReference>
<dbReference type="Pfam" id="PF03016">
    <property type="entry name" value="Exostosin_GT47"/>
    <property type="match status" value="1"/>
</dbReference>
<dbReference type="PANTHER" id="PTHR11062">
    <property type="entry name" value="EXOSTOSIN HEPARAN SULFATE GLYCOSYLTRANSFERASE -RELATED"/>
    <property type="match status" value="1"/>
</dbReference>
<sequence>MMLYLLDSSSRPKTAIRVADPKIADVFFVPFFSSLSFNTHGVNMLDPETEKDRLLQVEIVELLHMSPWWQKSAGQDHILVMHHPNALRFVREELNSSIFVVADFGRYSQRVARLRKDVVAPYMHVVDTYVTDNLTDPFAARTTVLFFRGTVKRKDDGIVRTKLAKLLQNHPNVVYEESVAKNGGIELATQGMRKSLFCLTPAGDTPSSCRLFDAIASHCVPVIISDKLELPFEDELDYEEFCLIFSVEEALTPGYILEILENFSKERWLRMWANLKLVAHHFEYQHPALKNDAVDMVWKQVKRKLPAIRLAKHRMKRLKTPDWWHW</sequence>
<keyword evidence="4" id="KW-0333">Golgi apparatus</keyword>
<dbReference type="GO" id="GO:0016757">
    <property type="term" value="F:glycosyltransferase activity"/>
    <property type="evidence" value="ECO:0007669"/>
    <property type="project" value="InterPro"/>
</dbReference>
<dbReference type="EMBL" id="JABFUD020000025">
    <property type="protein sequence ID" value="KAI5059434.1"/>
    <property type="molecule type" value="Genomic_DNA"/>
</dbReference>
<comment type="similarity">
    <text evidence="2">Belongs to the glycosyltransferase 47 family.</text>
</comment>
<dbReference type="AlphaFoldDB" id="A0A9D4U0W2"/>
<proteinExistence type="inferred from homology"/>
<comment type="subcellular location">
    <subcellularLocation>
        <location evidence="1">Golgi apparatus membrane</location>
        <topology evidence="1">Single-pass type II membrane protein</topology>
    </subcellularLocation>
</comment>
<gene>
    <name evidence="6" type="ORF">GOP47_0025753</name>
</gene>
<accession>A0A9D4U0W2</accession>
<evidence type="ECO:0000256" key="4">
    <source>
        <dbReference type="ARBA" id="ARBA00023034"/>
    </source>
</evidence>
<organism evidence="6 7">
    <name type="scientific">Adiantum capillus-veneris</name>
    <name type="common">Maidenhair fern</name>
    <dbReference type="NCBI Taxonomy" id="13818"/>
    <lineage>
        <taxon>Eukaryota</taxon>
        <taxon>Viridiplantae</taxon>
        <taxon>Streptophyta</taxon>
        <taxon>Embryophyta</taxon>
        <taxon>Tracheophyta</taxon>
        <taxon>Polypodiopsida</taxon>
        <taxon>Polypodiidae</taxon>
        <taxon>Polypodiales</taxon>
        <taxon>Pteridineae</taxon>
        <taxon>Pteridaceae</taxon>
        <taxon>Vittarioideae</taxon>
        <taxon>Adiantum</taxon>
    </lineage>
</organism>
<evidence type="ECO:0000256" key="1">
    <source>
        <dbReference type="ARBA" id="ARBA00004323"/>
    </source>
</evidence>
<keyword evidence="3" id="KW-0735">Signal-anchor</keyword>
<comment type="caution">
    <text evidence="6">The sequence shown here is derived from an EMBL/GenBank/DDBJ whole genome shotgun (WGS) entry which is preliminary data.</text>
</comment>
<evidence type="ECO:0000259" key="5">
    <source>
        <dbReference type="Pfam" id="PF03016"/>
    </source>
</evidence>
<dbReference type="InterPro" id="IPR004263">
    <property type="entry name" value="Exostosin"/>
</dbReference>
<keyword evidence="7" id="KW-1185">Reference proteome</keyword>
<dbReference type="PANTHER" id="PTHR11062:SF48">
    <property type="entry name" value="OJ1485_B09.5 PROTEIN"/>
    <property type="match status" value="1"/>
</dbReference>
<name>A0A9D4U0W2_ADICA</name>
<reference evidence="6" key="1">
    <citation type="submission" date="2021-01" db="EMBL/GenBank/DDBJ databases">
        <title>Adiantum capillus-veneris genome.</title>
        <authorList>
            <person name="Fang Y."/>
            <person name="Liao Q."/>
        </authorList>
    </citation>
    <scope>NUCLEOTIDE SEQUENCE</scope>
    <source>
        <strain evidence="6">H3</strain>
        <tissue evidence="6">Leaf</tissue>
    </source>
</reference>
<evidence type="ECO:0000256" key="2">
    <source>
        <dbReference type="ARBA" id="ARBA00010271"/>
    </source>
</evidence>
<protein>
    <recommendedName>
        <fullName evidence="5">Exostosin GT47 domain-containing protein</fullName>
    </recommendedName>
</protein>
<evidence type="ECO:0000313" key="7">
    <source>
        <dbReference type="Proteomes" id="UP000886520"/>
    </source>
</evidence>